<evidence type="ECO:0000313" key="1">
    <source>
        <dbReference type="EMBL" id="EMA32501.1"/>
    </source>
</evidence>
<sequence>MTAEPSSRWTAPADDRAVAFGDDRSGCVAVELLVGDPVVREQGTQPQLLPGVPVGRAPSEGVGLYSCQLESVVAGRGRIETTGVPSSSGSIVVSLTRSPVRASSEFATSRLTPTLG</sequence>
<dbReference type="InParanoid" id="M0LG51"/>
<accession>M0LG51</accession>
<dbReference type="GeneID" id="43014726"/>
<reference evidence="1 2" key="1">
    <citation type="journal article" date="2014" name="PLoS Genet.">
        <title>Phylogenetically driven sequencing of extremely halophilic archaea reveals strategies for static and dynamic osmo-response.</title>
        <authorList>
            <person name="Becker E.A."/>
            <person name="Seitzer P.M."/>
            <person name="Tritt A."/>
            <person name="Larsen D."/>
            <person name="Krusor M."/>
            <person name="Yao A.I."/>
            <person name="Wu D."/>
            <person name="Madern D."/>
            <person name="Eisen J.A."/>
            <person name="Darling A.E."/>
            <person name="Facciotti M.T."/>
        </authorList>
    </citation>
    <scope>NUCLEOTIDE SEQUENCE [LARGE SCALE GENOMIC DNA]</scope>
    <source>
        <strain evidence="1 2">AJ5</strain>
    </source>
</reference>
<dbReference type="Proteomes" id="UP000011555">
    <property type="component" value="Unassembled WGS sequence"/>
</dbReference>
<protein>
    <submittedName>
        <fullName evidence="1">Uncharacterized protein</fullName>
    </submittedName>
</protein>
<proteinExistence type="predicted"/>
<dbReference type="AlphaFoldDB" id="M0LG51"/>
<comment type="caution">
    <text evidence="1">The sequence shown here is derived from an EMBL/GenBank/DDBJ whole genome shotgun (WGS) entry which is preliminary data.</text>
</comment>
<organism evidence="1 2">
    <name type="scientific">Natronobacterium lacisalsi AJ5</name>
    <dbReference type="NCBI Taxonomy" id="358396"/>
    <lineage>
        <taxon>Archaea</taxon>
        <taxon>Methanobacteriati</taxon>
        <taxon>Methanobacteriota</taxon>
        <taxon>Stenosarchaea group</taxon>
        <taxon>Halobacteria</taxon>
        <taxon>Halobacteriales</taxon>
        <taxon>Natrialbaceae</taxon>
        <taxon>Natronobacterium</taxon>
    </lineage>
</organism>
<dbReference type="RefSeq" id="WP_007141778.1">
    <property type="nucleotide sequence ID" value="NZ_AOLZ01000039.1"/>
</dbReference>
<dbReference type="EMBL" id="AOLZ01000039">
    <property type="protein sequence ID" value="EMA32501.1"/>
    <property type="molecule type" value="Genomic_DNA"/>
</dbReference>
<name>M0LG51_NATLA</name>
<keyword evidence="2" id="KW-1185">Reference proteome</keyword>
<evidence type="ECO:0000313" key="2">
    <source>
        <dbReference type="Proteomes" id="UP000011555"/>
    </source>
</evidence>
<gene>
    <name evidence="1" type="ORF">C445_10307</name>
</gene>